<dbReference type="PANTHER" id="PTHR43133">
    <property type="entry name" value="RNA POLYMERASE ECF-TYPE SIGMA FACTO"/>
    <property type="match status" value="1"/>
</dbReference>
<keyword evidence="3" id="KW-0731">Sigma factor</keyword>
<feature type="domain" description="RNA polymerase sigma-70 region 2" evidence="5">
    <location>
        <begin position="22"/>
        <end position="84"/>
    </location>
</feature>
<reference evidence="7 8" key="1">
    <citation type="submission" date="2020-04" db="EMBL/GenBank/DDBJ databases">
        <title>Chitinophaga sp. G-6-1-13 sp. nov., isolated from soil.</title>
        <authorList>
            <person name="Dahal R.H."/>
            <person name="Chaudhary D.K."/>
        </authorList>
    </citation>
    <scope>NUCLEOTIDE SEQUENCE [LARGE SCALE GENOMIC DNA]</scope>
    <source>
        <strain evidence="7 8">G-6-1-13</strain>
    </source>
</reference>
<evidence type="ECO:0000256" key="1">
    <source>
        <dbReference type="ARBA" id="ARBA00010641"/>
    </source>
</evidence>
<dbReference type="InterPro" id="IPR036388">
    <property type="entry name" value="WH-like_DNA-bd_sf"/>
</dbReference>
<name>A0A848GPU3_9BACT</name>
<dbReference type="SUPFAM" id="SSF88659">
    <property type="entry name" value="Sigma3 and sigma4 domains of RNA polymerase sigma factors"/>
    <property type="match status" value="1"/>
</dbReference>
<feature type="domain" description="RNA polymerase sigma factor 70 region 4 type 2" evidence="6">
    <location>
        <begin position="119"/>
        <end position="169"/>
    </location>
</feature>
<dbReference type="RefSeq" id="WP_169226636.1">
    <property type="nucleotide sequence ID" value="NZ_JABBGC010000002.1"/>
</dbReference>
<accession>A0A848GPU3</accession>
<sequence length="198" mass="22871">MRGSDSKAGNGEQSRPHFDKIYELYWKELYETASRRVSSADAEDMLQELFLALLKNPSVITSEGSIRAYLHKALKGRVIDYYRKSLLKETFERTSAFTAPRYITNPDAHLLHKELETLLEKEISSMPERMQTVFLMSRKRMLSNEEIAHELAISHQTVRNQISAAIKRIRRVLHQYNLANDTSTYMVIAVTAALLTRH</sequence>
<dbReference type="EMBL" id="JABBGC010000002">
    <property type="protein sequence ID" value="NML39571.1"/>
    <property type="molecule type" value="Genomic_DNA"/>
</dbReference>
<comment type="similarity">
    <text evidence="1">Belongs to the sigma-70 factor family. ECF subfamily.</text>
</comment>
<dbReference type="Gene3D" id="1.10.10.10">
    <property type="entry name" value="Winged helix-like DNA-binding domain superfamily/Winged helix DNA-binding domain"/>
    <property type="match status" value="1"/>
</dbReference>
<evidence type="ECO:0000256" key="4">
    <source>
        <dbReference type="ARBA" id="ARBA00023163"/>
    </source>
</evidence>
<dbReference type="SUPFAM" id="SSF88946">
    <property type="entry name" value="Sigma2 domain of RNA polymerase sigma factors"/>
    <property type="match status" value="1"/>
</dbReference>
<dbReference type="Pfam" id="PF04542">
    <property type="entry name" value="Sigma70_r2"/>
    <property type="match status" value="1"/>
</dbReference>
<protein>
    <submittedName>
        <fullName evidence="7">Sigma-70 family RNA polymerase sigma factor</fullName>
    </submittedName>
</protein>
<dbReference type="InterPro" id="IPR007627">
    <property type="entry name" value="RNA_pol_sigma70_r2"/>
</dbReference>
<dbReference type="NCBIfam" id="TIGR02937">
    <property type="entry name" value="sigma70-ECF"/>
    <property type="match status" value="1"/>
</dbReference>
<gene>
    <name evidence="7" type="ORF">HHL17_20385</name>
</gene>
<organism evidence="7 8">
    <name type="scientific">Chitinophaga fulva</name>
    <dbReference type="NCBI Taxonomy" id="2728842"/>
    <lineage>
        <taxon>Bacteria</taxon>
        <taxon>Pseudomonadati</taxon>
        <taxon>Bacteroidota</taxon>
        <taxon>Chitinophagia</taxon>
        <taxon>Chitinophagales</taxon>
        <taxon>Chitinophagaceae</taxon>
        <taxon>Chitinophaga</taxon>
    </lineage>
</organism>
<dbReference type="Proteomes" id="UP000583266">
    <property type="component" value="Unassembled WGS sequence"/>
</dbReference>
<dbReference type="InterPro" id="IPR013325">
    <property type="entry name" value="RNA_pol_sigma_r2"/>
</dbReference>
<dbReference type="InterPro" id="IPR039425">
    <property type="entry name" value="RNA_pol_sigma-70-like"/>
</dbReference>
<dbReference type="Pfam" id="PF08281">
    <property type="entry name" value="Sigma70_r4_2"/>
    <property type="match status" value="1"/>
</dbReference>
<keyword evidence="2" id="KW-0805">Transcription regulation</keyword>
<evidence type="ECO:0000256" key="2">
    <source>
        <dbReference type="ARBA" id="ARBA00023015"/>
    </source>
</evidence>
<dbReference type="InterPro" id="IPR013324">
    <property type="entry name" value="RNA_pol_sigma_r3/r4-like"/>
</dbReference>
<evidence type="ECO:0000313" key="7">
    <source>
        <dbReference type="EMBL" id="NML39571.1"/>
    </source>
</evidence>
<dbReference type="Gene3D" id="1.10.1740.10">
    <property type="match status" value="1"/>
</dbReference>
<dbReference type="InterPro" id="IPR013249">
    <property type="entry name" value="RNA_pol_sigma70_r4_t2"/>
</dbReference>
<proteinExistence type="inferred from homology"/>
<dbReference type="GO" id="GO:0016987">
    <property type="term" value="F:sigma factor activity"/>
    <property type="evidence" value="ECO:0007669"/>
    <property type="project" value="UniProtKB-KW"/>
</dbReference>
<dbReference type="GO" id="GO:0003677">
    <property type="term" value="F:DNA binding"/>
    <property type="evidence" value="ECO:0007669"/>
    <property type="project" value="InterPro"/>
</dbReference>
<keyword evidence="8" id="KW-1185">Reference proteome</keyword>
<evidence type="ECO:0000256" key="3">
    <source>
        <dbReference type="ARBA" id="ARBA00023082"/>
    </source>
</evidence>
<dbReference type="GO" id="GO:0006352">
    <property type="term" value="P:DNA-templated transcription initiation"/>
    <property type="evidence" value="ECO:0007669"/>
    <property type="project" value="InterPro"/>
</dbReference>
<evidence type="ECO:0000259" key="6">
    <source>
        <dbReference type="Pfam" id="PF08281"/>
    </source>
</evidence>
<dbReference type="PANTHER" id="PTHR43133:SF46">
    <property type="entry name" value="RNA POLYMERASE SIGMA-70 FACTOR ECF SUBFAMILY"/>
    <property type="match status" value="1"/>
</dbReference>
<dbReference type="InterPro" id="IPR014284">
    <property type="entry name" value="RNA_pol_sigma-70_dom"/>
</dbReference>
<comment type="caution">
    <text evidence="7">The sequence shown here is derived from an EMBL/GenBank/DDBJ whole genome shotgun (WGS) entry which is preliminary data.</text>
</comment>
<evidence type="ECO:0000259" key="5">
    <source>
        <dbReference type="Pfam" id="PF04542"/>
    </source>
</evidence>
<evidence type="ECO:0000313" key="8">
    <source>
        <dbReference type="Proteomes" id="UP000583266"/>
    </source>
</evidence>
<dbReference type="AlphaFoldDB" id="A0A848GPU3"/>
<keyword evidence="4" id="KW-0804">Transcription</keyword>